<dbReference type="PANTHER" id="PTHR46558">
    <property type="entry name" value="TRACRIPTIONAL REGULATORY PROTEIN-RELATED-RELATED"/>
    <property type="match status" value="1"/>
</dbReference>
<protein>
    <submittedName>
        <fullName evidence="3">Helix-turn-helix domain-containing protein</fullName>
    </submittedName>
</protein>
<organism evidence="3 4">
    <name type="scientific">Candidatus Nitrobium versatile</name>
    <dbReference type="NCBI Taxonomy" id="2884831"/>
    <lineage>
        <taxon>Bacteria</taxon>
        <taxon>Pseudomonadati</taxon>
        <taxon>Nitrospirota</taxon>
        <taxon>Nitrospiria</taxon>
        <taxon>Nitrospirales</taxon>
        <taxon>Nitrospiraceae</taxon>
        <taxon>Candidatus Nitrobium</taxon>
    </lineage>
</organism>
<evidence type="ECO:0000259" key="2">
    <source>
        <dbReference type="PROSITE" id="PS50943"/>
    </source>
</evidence>
<evidence type="ECO:0000313" key="4">
    <source>
        <dbReference type="Proteomes" id="UP000705867"/>
    </source>
</evidence>
<gene>
    <name evidence="3" type="ORF">K8I29_03325</name>
</gene>
<dbReference type="GO" id="GO:0003677">
    <property type="term" value="F:DNA binding"/>
    <property type="evidence" value="ECO:0007669"/>
    <property type="project" value="UniProtKB-KW"/>
</dbReference>
<keyword evidence="1" id="KW-0238">DNA-binding</keyword>
<evidence type="ECO:0000313" key="3">
    <source>
        <dbReference type="EMBL" id="MBZ0155230.1"/>
    </source>
</evidence>
<sequence>MLTKKIKKTKEIGELVKKRRKELGISQEKLAEMLNVTYQQVQRYENGKNRLNVEHIQIIADALSVPITYFFKHEDKPGAEKKVPFLQPEERKLLKHFRKVKNNQSKILVINVARLASKAE</sequence>
<reference evidence="3" key="1">
    <citation type="journal article" date="2021" name="bioRxiv">
        <title>Unraveling nitrogen, sulfur and carbon metabolic pathways and microbial community transcriptional responses to substrate deprivation and toxicity stresses in a bioreactor mimicking anoxic brackish coastal sediment conditions.</title>
        <authorList>
            <person name="Martins P.D."/>
            <person name="Echeveste M.J."/>
            <person name="Arshad A."/>
            <person name="Kurth J."/>
            <person name="Ouboter H."/>
            <person name="Jetten M.S.M."/>
            <person name="Welte C.U."/>
        </authorList>
    </citation>
    <scope>NUCLEOTIDE SEQUENCE</scope>
    <source>
        <strain evidence="3">MAG_39</strain>
    </source>
</reference>
<evidence type="ECO:0000256" key="1">
    <source>
        <dbReference type="ARBA" id="ARBA00023125"/>
    </source>
</evidence>
<accession>A0A953JAR8</accession>
<dbReference type="Proteomes" id="UP000705867">
    <property type="component" value="Unassembled WGS sequence"/>
</dbReference>
<dbReference type="SUPFAM" id="SSF47413">
    <property type="entry name" value="lambda repressor-like DNA-binding domains"/>
    <property type="match status" value="1"/>
</dbReference>
<reference evidence="3" key="2">
    <citation type="submission" date="2021-08" db="EMBL/GenBank/DDBJ databases">
        <authorList>
            <person name="Dalcin Martins P."/>
        </authorList>
    </citation>
    <scope>NUCLEOTIDE SEQUENCE</scope>
    <source>
        <strain evidence="3">MAG_39</strain>
    </source>
</reference>
<dbReference type="EMBL" id="JAIOIV010000028">
    <property type="protein sequence ID" value="MBZ0155230.1"/>
    <property type="molecule type" value="Genomic_DNA"/>
</dbReference>
<dbReference type="PROSITE" id="PS50943">
    <property type="entry name" value="HTH_CROC1"/>
    <property type="match status" value="1"/>
</dbReference>
<dbReference type="InterPro" id="IPR001387">
    <property type="entry name" value="Cro/C1-type_HTH"/>
</dbReference>
<dbReference type="Gene3D" id="1.10.260.40">
    <property type="entry name" value="lambda repressor-like DNA-binding domains"/>
    <property type="match status" value="1"/>
</dbReference>
<dbReference type="AlphaFoldDB" id="A0A953JAR8"/>
<dbReference type="InterPro" id="IPR010982">
    <property type="entry name" value="Lambda_DNA-bd_dom_sf"/>
</dbReference>
<dbReference type="PANTHER" id="PTHR46558:SF11">
    <property type="entry name" value="HTH-TYPE TRANSCRIPTIONAL REGULATOR XRE"/>
    <property type="match status" value="1"/>
</dbReference>
<dbReference type="SMART" id="SM00530">
    <property type="entry name" value="HTH_XRE"/>
    <property type="match status" value="1"/>
</dbReference>
<dbReference type="Pfam" id="PF01381">
    <property type="entry name" value="HTH_3"/>
    <property type="match status" value="1"/>
</dbReference>
<proteinExistence type="predicted"/>
<name>A0A953JAR8_9BACT</name>
<feature type="domain" description="HTH cro/C1-type" evidence="2">
    <location>
        <begin position="16"/>
        <end position="70"/>
    </location>
</feature>
<dbReference type="CDD" id="cd00093">
    <property type="entry name" value="HTH_XRE"/>
    <property type="match status" value="1"/>
</dbReference>
<comment type="caution">
    <text evidence="3">The sequence shown here is derived from an EMBL/GenBank/DDBJ whole genome shotgun (WGS) entry which is preliminary data.</text>
</comment>